<feature type="region of interest" description="Disordered" evidence="2">
    <location>
        <begin position="503"/>
        <end position="564"/>
    </location>
</feature>
<dbReference type="PANTHER" id="PTHR22948">
    <property type="entry name" value="TUDOR DOMAIN CONTAINING PROTEIN"/>
    <property type="match status" value="1"/>
</dbReference>
<dbReference type="InterPro" id="IPR036612">
    <property type="entry name" value="KH_dom_type_1_sf"/>
</dbReference>
<organism evidence="5">
    <name type="scientific">Cacopsylla melanoneura</name>
    <dbReference type="NCBI Taxonomy" id="428564"/>
    <lineage>
        <taxon>Eukaryota</taxon>
        <taxon>Metazoa</taxon>
        <taxon>Ecdysozoa</taxon>
        <taxon>Arthropoda</taxon>
        <taxon>Hexapoda</taxon>
        <taxon>Insecta</taxon>
        <taxon>Pterygota</taxon>
        <taxon>Neoptera</taxon>
        <taxon>Paraneoptera</taxon>
        <taxon>Hemiptera</taxon>
        <taxon>Sternorrhyncha</taxon>
        <taxon>Psylloidea</taxon>
        <taxon>Psyllidae</taxon>
        <taxon>Psyllinae</taxon>
        <taxon>Cacopsylla</taxon>
    </lineage>
</organism>
<dbReference type="EMBL" id="HBUF01050649">
    <property type="protein sequence ID" value="CAG6621653.1"/>
    <property type="molecule type" value="Transcribed_RNA"/>
</dbReference>
<keyword evidence="3" id="KW-1133">Transmembrane helix</keyword>
<evidence type="ECO:0000313" key="5">
    <source>
        <dbReference type="EMBL" id="CAG6621653.1"/>
    </source>
</evidence>
<dbReference type="Pfam" id="PF00567">
    <property type="entry name" value="TUDOR"/>
    <property type="match status" value="1"/>
</dbReference>
<dbReference type="PANTHER" id="PTHR22948:SF29">
    <property type="entry name" value="FI02030P-RELATED"/>
    <property type="match status" value="1"/>
</dbReference>
<keyword evidence="1" id="KW-0694">RNA-binding</keyword>
<dbReference type="GO" id="GO:0003723">
    <property type="term" value="F:RNA binding"/>
    <property type="evidence" value="ECO:0007669"/>
    <property type="project" value="UniProtKB-UniRule"/>
</dbReference>
<dbReference type="CDD" id="cd00105">
    <property type="entry name" value="KH-I"/>
    <property type="match status" value="1"/>
</dbReference>
<dbReference type="Gene3D" id="2.30.30.140">
    <property type="match status" value="1"/>
</dbReference>
<dbReference type="GO" id="GO:0034587">
    <property type="term" value="P:piRNA processing"/>
    <property type="evidence" value="ECO:0007669"/>
    <property type="project" value="TreeGrafter"/>
</dbReference>
<name>A0A8D8Q216_9HEMI</name>
<dbReference type="InterPro" id="IPR050621">
    <property type="entry name" value="Tudor_domain_containing"/>
</dbReference>
<dbReference type="InterPro" id="IPR002999">
    <property type="entry name" value="Tudor"/>
</dbReference>
<dbReference type="PROSITE" id="PS50084">
    <property type="entry name" value="KH_TYPE_1"/>
    <property type="match status" value="2"/>
</dbReference>
<dbReference type="InterPro" id="IPR004088">
    <property type="entry name" value="KH_dom_type_1"/>
</dbReference>
<feature type="region of interest" description="Disordered" evidence="2">
    <location>
        <begin position="459"/>
        <end position="480"/>
    </location>
</feature>
<feature type="transmembrane region" description="Helical" evidence="3">
    <location>
        <begin position="12"/>
        <end position="32"/>
    </location>
</feature>
<dbReference type="Gene3D" id="2.40.50.90">
    <property type="match status" value="1"/>
</dbReference>
<feature type="domain" description="Tudor" evidence="4">
    <location>
        <begin position="306"/>
        <end position="368"/>
    </location>
</feature>
<evidence type="ECO:0000256" key="3">
    <source>
        <dbReference type="SAM" id="Phobius"/>
    </source>
</evidence>
<dbReference type="GO" id="GO:0030719">
    <property type="term" value="P:P granule organization"/>
    <property type="evidence" value="ECO:0007669"/>
    <property type="project" value="TreeGrafter"/>
</dbReference>
<dbReference type="SUPFAM" id="SSF63748">
    <property type="entry name" value="Tudor/PWWP/MBT"/>
    <property type="match status" value="1"/>
</dbReference>
<dbReference type="SMART" id="SM00322">
    <property type="entry name" value="KH"/>
    <property type="match status" value="2"/>
</dbReference>
<dbReference type="Gene3D" id="3.30.1370.10">
    <property type="entry name" value="K Homology domain, type 1"/>
    <property type="match status" value="2"/>
</dbReference>
<dbReference type="InterPro" id="IPR004087">
    <property type="entry name" value="KH_dom"/>
</dbReference>
<accession>A0A8D8Q216</accession>
<evidence type="ECO:0000259" key="4">
    <source>
        <dbReference type="PROSITE" id="PS50304"/>
    </source>
</evidence>
<dbReference type="GO" id="GO:0043186">
    <property type="term" value="C:P granule"/>
    <property type="evidence" value="ECO:0007669"/>
    <property type="project" value="TreeGrafter"/>
</dbReference>
<dbReference type="PROSITE" id="PS50304">
    <property type="entry name" value="TUDOR"/>
    <property type="match status" value="1"/>
</dbReference>
<evidence type="ECO:0000256" key="2">
    <source>
        <dbReference type="SAM" id="MobiDB-lite"/>
    </source>
</evidence>
<dbReference type="GO" id="GO:0005739">
    <property type="term" value="C:mitochondrion"/>
    <property type="evidence" value="ECO:0007669"/>
    <property type="project" value="UniProtKB-ARBA"/>
</dbReference>
<feature type="compositionally biased region" description="Low complexity" evidence="2">
    <location>
        <begin position="526"/>
        <end position="543"/>
    </location>
</feature>
<proteinExistence type="predicted"/>
<keyword evidence="3" id="KW-0472">Membrane</keyword>
<reference evidence="5" key="1">
    <citation type="submission" date="2021-05" db="EMBL/GenBank/DDBJ databases">
        <authorList>
            <person name="Alioto T."/>
            <person name="Alioto T."/>
            <person name="Gomez Garrido J."/>
        </authorList>
    </citation>
    <scope>NUCLEOTIDE SEQUENCE</scope>
</reference>
<dbReference type="Pfam" id="PF00013">
    <property type="entry name" value="KH_1"/>
    <property type="match status" value="2"/>
</dbReference>
<evidence type="ECO:0000256" key="1">
    <source>
        <dbReference type="PROSITE-ProRule" id="PRU00117"/>
    </source>
</evidence>
<dbReference type="SMART" id="SM00333">
    <property type="entry name" value="TUDOR"/>
    <property type="match status" value="1"/>
</dbReference>
<keyword evidence="3" id="KW-0812">Transmembrane</keyword>
<dbReference type="GO" id="GO:0007283">
    <property type="term" value="P:spermatogenesis"/>
    <property type="evidence" value="ECO:0007669"/>
    <property type="project" value="TreeGrafter"/>
</dbReference>
<protein>
    <submittedName>
        <fullName evidence="5">Tudor and KH domain-containing protein</fullName>
    </submittedName>
</protein>
<dbReference type="InterPro" id="IPR035437">
    <property type="entry name" value="SNase_OB-fold_sf"/>
</dbReference>
<sequence>MSELVQRFGLKTVLSVGGMCAVGVTAWIIYYFTDDSDDDEFKRHKTSRNVVIKVEVNKENIGMIIGRNGSNLKYIEKQTDTRINVDDENDENSTIRTLTIRGSSDSVQNAESLVYSQINNQPVIEVKEIFIPTSAVGRVIGKVGTSIKEIIKKSNAKVEVDSNRTDSVRSETTKVTIRGTVEQISTAVELINKKVEEYQEVKAKMDEGLSKRSPFRSLKNQTANHNQQPDNSLEPLSVQEGEAKAERLISTSSDGSLTVFMSAVTNPDRFWVQIMNDRAVELDQLVETMTEYYNPQPNQETHRLTEITPGQIVSVLFHVDQRWYRAQVVSISSSSSPPTVELYFVDYGDSVDVPQPSVFGLDPRFLSLRFQAIECSLAHILPVGDSWSEEAITCFEDLTHVAQWKPMVARVESYKDKTCNSRSGSPLPCVSLFDTSGDKDVNISQELISRGFAVSGKTATENGNSNGDSTATNGNGSSDSDTVVTVVDGIAGGVVGGVSHTLLTGSLPIPNVSPNRSIGGGDRPHSVASSYASSVASSATAGSKNKRDSTSSGENKGEKKKRKF</sequence>
<dbReference type="AlphaFoldDB" id="A0A8D8Q216"/>
<feature type="compositionally biased region" description="Polar residues" evidence="2">
    <location>
        <begin position="459"/>
        <end position="476"/>
    </location>
</feature>
<dbReference type="SUPFAM" id="SSF54791">
    <property type="entry name" value="Eukaryotic type KH-domain (KH-domain type I)"/>
    <property type="match status" value="2"/>
</dbReference>